<evidence type="ECO:0000313" key="2">
    <source>
        <dbReference type="Proteomes" id="UP000030125"/>
    </source>
</evidence>
<evidence type="ECO:0008006" key="3">
    <source>
        <dbReference type="Google" id="ProtNLM"/>
    </source>
</evidence>
<proteinExistence type="predicted"/>
<dbReference type="AlphaFoldDB" id="A0A0A2ES94"/>
<dbReference type="InterPro" id="IPR025342">
    <property type="entry name" value="DUF4248"/>
</dbReference>
<protein>
    <recommendedName>
        <fullName evidence="3">DUF4248 domain-containing protein</fullName>
    </recommendedName>
</protein>
<sequence length="78" mass="9180">MSKTLKITSVNQMCSVKELATLYYVDVLPEVASRNLRRDIKEYPELYQSLVESGWSDRKRTFTPRQVELLRRFLGDPI</sequence>
<gene>
    <name evidence="1" type="ORF">HQ35_03595</name>
</gene>
<dbReference type="Pfam" id="PF14053">
    <property type="entry name" value="DUF4248"/>
    <property type="match status" value="1"/>
</dbReference>
<comment type="caution">
    <text evidence="1">The sequence shown here is derived from an EMBL/GenBank/DDBJ whole genome shotgun (WGS) entry which is preliminary data.</text>
</comment>
<reference evidence="1 2" key="1">
    <citation type="submission" date="2014-08" db="EMBL/GenBank/DDBJ databases">
        <title>Porphyromonas cangingivalis strain:COT-109_OH1386 Genome sequencing.</title>
        <authorList>
            <person name="Wallis C."/>
            <person name="Deusch O."/>
            <person name="O'Flynn C."/>
            <person name="Davis I."/>
            <person name="Jospin G."/>
            <person name="Darling A.E."/>
            <person name="Coil D.A."/>
            <person name="Alexiev A."/>
            <person name="Horsfall A."/>
            <person name="Kirkwood N."/>
            <person name="Harris S."/>
            <person name="Eisen J.A."/>
        </authorList>
    </citation>
    <scope>NUCLEOTIDE SEQUENCE [LARGE SCALE GENOMIC DNA]</scope>
    <source>
        <strain evidence="2">COT-109 OH1386</strain>
    </source>
</reference>
<keyword evidence="2" id="KW-1185">Reference proteome</keyword>
<evidence type="ECO:0000313" key="1">
    <source>
        <dbReference type="EMBL" id="KGN81736.1"/>
    </source>
</evidence>
<dbReference type="EMBL" id="JQJD01000023">
    <property type="protein sequence ID" value="KGN81736.1"/>
    <property type="molecule type" value="Genomic_DNA"/>
</dbReference>
<accession>A0A0A2ES94</accession>
<dbReference type="RefSeq" id="WP_036851116.1">
    <property type="nucleotide sequence ID" value="NZ_JQJD01000023.1"/>
</dbReference>
<dbReference type="Proteomes" id="UP000030125">
    <property type="component" value="Unassembled WGS sequence"/>
</dbReference>
<organism evidence="1 2">
    <name type="scientific">Porphyromonas cangingivalis</name>
    <dbReference type="NCBI Taxonomy" id="36874"/>
    <lineage>
        <taxon>Bacteria</taxon>
        <taxon>Pseudomonadati</taxon>
        <taxon>Bacteroidota</taxon>
        <taxon>Bacteroidia</taxon>
        <taxon>Bacteroidales</taxon>
        <taxon>Porphyromonadaceae</taxon>
        <taxon>Porphyromonas</taxon>
    </lineage>
</organism>
<dbReference type="OrthoDB" id="9780211at2"/>
<name>A0A0A2ES94_PORCN</name>